<dbReference type="Gene3D" id="1.10.10.10">
    <property type="entry name" value="Winged helix-like DNA-binding domain superfamily/Winged helix DNA-binding domain"/>
    <property type="match status" value="1"/>
</dbReference>
<keyword evidence="9" id="KW-1185">Reference proteome</keyword>
<reference evidence="9" key="6">
    <citation type="submission" date="2011-05" db="EMBL/GenBank/DDBJ databases">
        <title>Complete sequence of Collimonas fungivorans Ter331.</title>
        <authorList>
            <person name="Leveau J.H."/>
        </authorList>
    </citation>
    <scope>NUCLEOTIDE SEQUENCE [LARGE SCALE GENOMIC DNA]</scope>
    <source>
        <strain evidence="9">Ter331</strain>
    </source>
</reference>
<dbReference type="HOGENOM" id="CLU_047691_2_0_4"/>
<feature type="domain" description="RNA polymerase sigma factor 70 region 4 type 2" evidence="7">
    <location>
        <begin position="168"/>
        <end position="220"/>
    </location>
</feature>
<dbReference type="InterPro" id="IPR014289">
    <property type="entry name" value="RNA_pol_sigma-24-rel"/>
</dbReference>
<dbReference type="InterPro" id="IPR013324">
    <property type="entry name" value="RNA_pol_sigma_r3/r4-like"/>
</dbReference>
<accession>G0AIT2</accession>
<evidence type="ECO:0000313" key="9">
    <source>
        <dbReference type="Proteomes" id="UP000008392"/>
    </source>
</evidence>
<dbReference type="eggNOG" id="COG1595">
    <property type="taxonomic scope" value="Bacteria"/>
</dbReference>
<evidence type="ECO:0000313" key="8">
    <source>
        <dbReference type="EMBL" id="AEK60865.1"/>
    </source>
</evidence>
<dbReference type="NCBIfam" id="TIGR02937">
    <property type="entry name" value="sigma70-ECF"/>
    <property type="match status" value="1"/>
</dbReference>
<dbReference type="AlphaFoldDB" id="G0AIT2"/>
<dbReference type="Pfam" id="PF08281">
    <property type="entry name" value="Sigma70_r4_2"/>
    <property type="match status" value="1"/>
</dbReference>
<evidence type="ECO:0000259" key="6">
    <source>
        <dbReference type="Pfam" id="PF04542"/>
    </source>
</evidence>
<dbReference type="GO" id="GO:0000428">
    <property type="term" value="C:DNA-directed RNA polymerase complex"/>
    <property type="evidence" value="ECO:0007669"/>
    <property type="project" value="UniProtKB-KW"/>
</dbReference>
<dbReference type="InterPro" id="IPR013325">
    <property type="entry name" value="RNA_pol_sigma_r2"/>
</dbReference>
<dbReference type="GO" id="GO:0003677">
    <property type="term" value="F:DNA binding"/>
    <property type="evidence" value="ECO:0007669"/>
    <property type="project" value="UniProtKB-KW"/>
</dbReference>
<protein>
    <submittedName>
        <fullName evidence="8">DNA-directed RNA polymerase sigma subunit (RpoE,sigma24)</fullName>
    </submittedName>
</protein>
<evidence type="ECO:0000256" key="2">
    <source>
        <dbReference type="ARBA" id="ARBA00023015"/>
    </source>
</evidence>
<reference evidence="8 9" key="2">
    <citation type="journal article" date="2006" name="J. Microbiol. Methods">
        <title>Genomic flank-sequencing of plasposon insertion sites for rapid identification of functional genes.</title>
        <authorList>
            <person name="Leveau J.H."/>
            <person name="Gerards S."/>
            <person name="Fritsche K."/>
            <person name="Zondag G."/>
            <person name="van Veen J.A."/>
        </authorList>
    </citation>
    <scope>NUCLEOTIDE SEQUENCE [LARGE SCALE GENOMIC DNA]</scope>
    <source>
        <strain evidence="8 9">Ter331</strain>
    </source>
</reference>
<comment type="similarity">
    <text evidence="1">Belongs to the sigma-70 factor family. ECF subfamily.</text>
</comment>
<reference evidence="8 9" key="4">
    <citation type="journal article" date="2010" name="Environ. Microbiol.">
        <title>The bacterial genus Collimonas: mycophagy, weathering and other adaptive solutions to life in oligotrophic soil environments.</title>
        <authorList>
            <person name="Leveau J.H."/>
            <person name="Uroz S."/>
            <person name="de Boer W."/>
        </authorList>
    </citation>
    <scope>NUCLEOTIDE SEQUENCE [LARGE SCALE GENOMIC DNA]</scope>
    <source>
        <strain evidence="8 9">Ter331</strain>
    </source>
</reference>
<evidence type="ECO:0000256" key="5">
    <source>
        <dbReference type="ARBA" id="ARBA00023163"/>
    </source>
</evidence>
<dbReference type="Pfam" id="PF04542">
    <property type="entry name" value="Sigma70_r2"/>
    <property type="match status" value="1"/>
</dbReference>
<dbReference type="SUPFAM" id="SSF88946">
    <property type="entry name" value="Sigma2 domain of RNA polymerase sigma factors"/>
    <property type="match status" value="1"/>
</dbReference>
<keyword evidence="8" id="KW-0240">DNA-directed RNA polymerase</keyword>
<reference evidence="8 9" key="1">
    <citation type="journal article" date="2004" name="Environ. Microbiol.">
        <title>Phylogeny-function analysis of (meta)genomic libraries: screening for expression of ribosomal RNA genes by large-insert library fluorescent in situ hybridization (LIL-FISH).</title>
        <authorList>
            <person name="Leveau J.H."/>
            <person name="Gerards S."/>
            <person name="de Boer W."/>
            <person name="van Veen J.A."/>
        </authorList>
    </citation>
    <scope>NUCLEOTIDE SEQUENCE [LARGE SCALE GENOMIC DNA]</scope>
    <source>
        <strain evidence="8 9">Ter331</strain>
    </source>
</reference>
<dbReference type="GO" id="GO:0016987">
    <property type="term" value="F:sigma factor activity"/>
    <property type="evidence" value="ECO:0007669"/>
    <property type="project" value="UniProtKB-KW"/>
</dbReference>
<dbReference type="InterPro" id="IPR036388">
    <property type="entry name" value="WH-like_DNA-bd_sf"/>
</dbReference>
<dbReference type="PANTHER" id="PTHR43133:SF8">
    <property type="entry name" value="RNA POLYMERASE SIGMA FACTOR HI_1459-RELATED"/>
    <property type="match status" value="1"/>
</dbReference>
<organism evidence="8 9">
    <name type="scientific">Collimonas fungivorans (strain Ter331)</name>
    <dbReference type="NCBI Taxonomy" id="1005048"/>
    <lineage>
        <taxon>Bacteria</taxon>
        <taxon>Pseudomonadati</taxon>
        <taxon>Pseudomonadota</taxon>
        <taxon>Betaproteobacteria</taxon>
        <taxon>Burkholderiales</taxon>
        <taxon>Oxalobacteraceae</taxon>
        <taxon>Collimonas</taxon>
    </lineage>
</organism>
<dbReference type="KEGG" id="cfu:CFU_1033"/>
<dbReference type="EMBL" id="CP002745">
    <property type="protein sequence ID" value="AEK60865.1"/>
    <property type="molecule type" value="Genomic_DNA"/>
</dbReference>
<dbReference type="STRING" id="1005048.CFU_1033"/>
<dbReference type="InterPro" id="IPR013249">
    <property type="entry name" value="RNA_pol_sigma70_r4_t2"/>
</dbReference>
<keyword evidence="4" id="KW-0238">DNA-binding</keyword>
<keyword evidence="2" id="KW-0805">Transcription regulation</keyword>
<dbReference type="InterPro" id="IPR014284">
    <property type="entry name" value="RNA_pol_sigma-70_dom"/>
</dbReference>
<reference evidence="8 9" key="5">
    <citation type="journal article" date="2011" name="ISME J.">
        <title>Dual transcriptional profiling of a bacterial/fungal confrontation: Collimonas fungivorans versus Aspergillus niger.</title>
        <authorList>
            <person name="Mela F."/>
            <person name="Fritsche K."/>
            <person name="de Boer W."/>
            <person name="van Veen J.A."/>
            <person name="de Graaff L.H."/>
            <person name="van den Berg M."/>
            <person name="Leveau J.H."/>
        </authorList>
    </citation>
    <scope>NUCLEOTIDE SEQUENCE [LARGE SCALE GENOMIC DNA]</scope>
    <source>
        <strain evidence="8 9">Ter331</strain>
    </source>
</reference>
<evidence type="ECO:0000256" key="1">
    <source>
        <dbReference type="ARBA" id="ARBA00010641"/>
    </source>
</evidence>
<dbReference type="InterPro" id="IPR007627">
    <property type="entry name" value="RNA_pol_sigma70_r2"/>
</dbReference>
<feature type="domain" description="RNA polymerase sigma-70 region 2" evidence="6">
    <location>
        <begin position="54"/>
        <end position="119"/>
    </location>
</feature>
<evidence type="ECO:0000259" key="7">
    <source>
        <dbReference type="Pfam" id="PF08281"/>
    </source>
</evidence>
<keyword evidence="5" id="KW-0804">Transcription</keyword>
<keyword evidence="3" id="KW-0731">Sigma factor</keyword>
<name>G0AIT2_COLFT</name>
<dbReference type="InterPro" id="IPR039425">
    <property type="entry name" value="RNA_pol_sigma-70-like"/>
</dbReference>
<dbReference type="SUPFAM" id="SSF88659">
    <property type="entry name" value="Sigma3 and sigma4 domains of RNA polymerase sigma factors"/>
    <property type="match status" value="1"/>
</dbReference>
<dbReference type="NCBIfam" id="TIGR02943">
    <property type="entry name" value="Sig70_famx1"/>
    <property type="match status" value="1"/>
</dbReference>
<dbReference type="GO" id="GO:0006352">
    <property type="term" value="P:DNA-templated transcription initiation"/>
    <property type="evidence" value="ECO:0007669"/>
    <property type="project" value="InterPro"/>
</dbReference>
<evidence type="ECO:0000256" key="3">
    <source>
        <dbReference type="ARBA" id="ARBA00023082"/>
    </source>
</evidence>
<gene>
    <name evidence="8" type="ordered locus">CFU_1033</name>
</gene>
<evidence type="ECO:0000256" key="4">
    <source>
        <dbReference type="ARBA" id="ARBA00023125"/>
    </source>
</evidence>
<proteinExistence type="inferred from homology"/>
<reference evidence="8 9" key="3">
    <citation type="journal article" date="2008" name="FEMS Microbiol. Ecol.">
        <title>Identification and characterization of genes underlying chitinolysis in Collimonas fungivorans Ter331.</title>
        <authorList>
            <person name="Fritsche K."/>
            <person name="de Boer W."/>
            <person name="Gerards S."/>
            <person name="van den Berg M."/>
            <person name="van Veen J.A."/>
            <person name="Leveau J.H."/>
        </authorList>
    </citation>
    <scope>NUCLEOTIDE SEQUENCE [LARGE SCALE GENOMIC DNA]</scope>
    <source>
        <strain evidence="8 9">Ter331</strain>
    </source>
</reference>
<dbReference type="Gene3D" id="1.10.1740.10">
    <property type="match status" value="1"/>
</dbReference>
<dbReference type="PANTHER" id="PTHR43133">
    <property type="entry name" value="RNA POLYMERASE ECF-TYPE SIGMA FACTO"/>
    <property type="match status" value="1"/>
</dbReference>
<sequence>MRWAYPQRFYFTSLSPWSSGKIVANRPARPPDWLSLSLFFLIWVYMAFDPGQLETLRPQLIRFAALQLRNDALAEDAVSETILAVLEHPDRFQEQSSFKTYVIGILKHKLLDQLRRGKREVQLNIDEDADRSDADMIDALFTSKGHAVEAAPSWGNPDQALERKEFFDILQLCIDKLPAKTGRIFMMREWLELDTEAICKELEITAANAWVLLYRARARLRECLQLNWFGTQA</sequence>
<dbReference type="Proteomes" id="UP000008392">
    <property type="component" value="Chromosome"/>
</dbReference>
<dbReference type="NCBIfam" id="NF009173">
    <property type="entry name" value="PRK12520.1"/>
    <property type="match status" value="1"/>
</dbReference>